<sequence>MQNVSALEASLQEVRERLRRQGGGGFIPPYSHFPVQATWHPHFYMPQGTFTQASTTQPIFPAATPMPSSGYVLNPGLPNVNIPVQPQNLWQNSLSLGQRPQPLPHYTPSAYNSGASSLHANNQFNPSLPSSTPHNNIARALQPERINLLSSGRPIWDIRLHPAAARSGGSSVLNLDLPLLPLGVVSAEILFANRRMSHFGDTWGPIHVRKDFNRSDATGGISNSLSFRDIFENIYRYFMMPLNDQERAQFMPTPQHHIEASAAFTARNKVQGFDYDFYRRVDLLPNGLSNFDGVEFVQSFGPNSCFLQLRLH</sequence>
<organism evidence="2 3">
    <name type="scientific">Hebeloma cylindrosporum</name>
    <dbReference type="NCBI Taxonomy" id="76867"/>
    <lineage>
        <taxon>Eukaryota</taxon>
        <taxon>Fungi</taxon>
        <taxon>Dikarya</taxon>
        <taxon>Basidiomycota</taxon>
        <taxon>Agaricomycotina</taxon>
        <taxon>Agaricomycetes</taxon>
        <taxon>Agaricomycetidae</taxon>
        <taxon>Agaricales</taxon>
        <taxon>Agaricineae</taxon>
        <taxon>Hymenogastraceae</taxon>
        <taxon>Hebeloma</taxon>
    </lineage>
</organism>
<feature type="compositionally biased region" description="Polar residues" evidence="1">
    <location>
        <begin position="109"/>
        <end position="135"/>
    </location>
</feature>
<accession>A0A0C3CAG1</accession>
<name>A0A0C3CAG1_HEBCY</name>
<feature type="region of interest" description="Disordered" evidence="1">
    <location>
        <begin position="101"/>
        <end position="135"/>
    </location>
</feature>
<keyword evidence="3" id="KW-1185">Reference proteome</keyword>
<reference evidence="3" key="2">
    <citation type="submission" date="2015-01" db="EMBL/GenBank/DDBJ databases">
        <title>Evolutionary Origins and Diversification of the Mycorrhizal Mutualists.</title>
        <authorList>
            <consortium name="DOE Joint Genome Institute"/>
            <consortium name="Mycorrhizal Genomics Consortium"/>
            <person name="Kohler A."/>
            <person name="Kuo A."/>
            <person name="Nagy L.G."/>
            <person name="Floudas D."/>
            <person name="Copeland A."/>
            <person name="Barry K.W."/>
            <person name="Cichocki N."/>
            <person name="Veneault-Fourrey C."/>
            <person name="LaButti K."/>
            <person name="Lindquist E.A."/>
            <person name="Lipzen A."/>
            <person name="Lundell T."/>
            <person name="Morin E."/>
            <person name="Murat C."/>
            <person name="Riley R."/>
            <person name="Ohm R."/>
            <person name="Sun H."/>
            <person name="Tunlid A."/>
            <person name="Henrissat B."/>
            <person name="Grigoriev I.V."/>
            <person name="Hibbett D.S."/>
            <person name="Martin F."/>
        </authorList>
    </citation>
    <scope>NUCLEOTIDE SEQUENCE [LARGE SCALE GENOMIC DNA]</scope>
    <source>
        <strain evidence="3">h7</strain>
    </source>
</reference>
<dbReference type="EMBL" id="KN831781">
    <property type="protein sequence ID" value="KIM41194.1"/>
    <property type="molecule type" value="Genomic_DNA"/>
</dbReference>
<evidence type="ECO:0000313" key="3">
    <source>
        <dbReference type="Proteomes" id="UP000053424"/>
    </source>
</evidence>
<protein>
    <submittedName>
        <fullName evidence="2">Uncharacterized protein</fullName>
    </submittedName>
</protein>
<evidence type="ECO:0000256" key="1">
    <source>
        <dbReference type="SAM" id="MobiDB-lite"/>
    </source>
</evidence>
<gene>
    <name evidence="2" type="ORF">M413DRAFT_11356</name>
</gene>
<dbReference type="HOGENOM" id="CLU_891541_0_0_1"/>
<dbReference type="AlphaFoldDB" id="A0A0C3CAG1"/>
<dbReference type="Proteomes" id="UP000053424">
    <property type="component" value="Unassembled WGS sequence"/>
</dbReference>
<evidence type="ECO:0000313" key="2">
    <source>
        <dbReference type="EMBL" id="KIM41194.1"/>
    </source>
</evidence>
<proteinExistence type="predicted"/>
<reference evidence="2 3" key="1">
    <citation type="submission" date="2014-04" db="EMBL/GenBank/DDBJ databases">
        <authorList>
            <consortium name="DOE Joint Genome Institute"/>
            <person name="Kuo A."/>
            <person name="Gay G."/>
            <person name="Dore J."/>
            <person name="Kohler A."/>
            <person name="Nagy L.G."/>
            <person name="Floudas D."/>
            <person name="Copeland A."/>
            <person name="Barry K.W."/>
            <person name="Cichocki N."/>
            <person name="Veneault-Fourrey C."/>
            <person name="LaButti K."/>
            <person name="Lindquist E.A."/>
            <person name="Lipzen A."/>
            <person name="Lundell T."/>
            <person name="Morin E."/>
            <person name="Murat C."/>
            <person name="Sun H."/>
            <person name="Tunlid A."/>
            <person name="Henrissat B."/>
            <person name="Grigoriev I.V."/>
            <person name="Hibbett D.S."/>
            <person name="Martin F."/>
            <person name="Nordberg H.P."/>
            <person name="Cantor M.N."/>
            <person name="Hua S.X."/>
        </authorList>
    </citation>
    <scope>NUCLEOTIDE SEQUENCE [LARGE SCALE GENOMIC DNA]</scope>
    <source>
        <strain evidence="3">h7</strain>
    </source>
</reference>